<sequence length="60" mass="6455">MSLPSDRRLFAMCLVAAGVGLLGWRAFFSHLNGGVVLILAIGVLALLFFVDGYVNSERTV</sequence>
<keyword evidence="1" id="KW-0472">Membrane</keyword>
<evidence type="ECO:0000313" key="3">
    <source>
        <dbReference type="Proteomes" id="UP000011693"/>
    </source>
</evidence>
<keyword evidence="1" id="KW-1133">Transmembrane helix</keyword>
<dbReference type="RefSeq" id="WP_006166491.1">
    <property type="nucleotide sequence ID" value="NZ_AOIN01000038.1"/>
</dbReference>
<comment type="caution">
    <text evidence="2">The sequence shown here is derived from an EMBL/GenBank/DDBJ whole genome shotgun (WGS) entry which is preliminary data.</text>
</comment>
<organism evidence="2 3">
    <name type="scientific">Natrialba chahannaoensis JCM 10990</name>
    <dbReference type="NCBI Taxonomy" id="1227492"/>
    <lineage>
        <taxon>Archaea</taxon>
        <taxon>Methanobacteriati</taxon>
        <taxon>Methanobacteriota</taxon>
        <taxon>Stenosarchaea group</taxon>
        <taxon>Halobacteria</taxon>
        <taxon>Halobacteriales</taxon>
        <taxon>Natrialbaceae</taxon>
        <taxon>Natrialba</taxon>
    </lineage>
</organism>
<reference evidence="2 3" key="1">
    <citation type="journal article" date="2014" name="PLoS Genet.">
        <title>Phylogenetically driven sequencing of extremely halophilic archaea reveals strategies for static and dynamic osmo-response.</title>
        <authorList>
            <person name="Becker E.A."/>
            <person name="Seitzer P.M."/>
            <person name="Tritt A."/>
            <person name="Larsen D."/>
            <person name="Krusor M."/>
            <person name="Yao A.I."/>
            <person name="Wu D."/>
            <person name="Madern D."/>
            <person name="Eisen J.A."/>
            <person name="Darling A.E."/>
            <person name="Facciotti M.T."/>
        </authorList>
    </citation>
    <scope>NUCLEOTIDE SEQUENCE [LARGE SCALE GENOMIC DNA]</scope>
    <source>
        <strain evidence="2 3">JCM 10990</strain>
    </source>
</reference>
<feature type="transmembrane region" description="Helical" evidence="1">
    <location>
        <begin position="9"/>
        <end position="28"/>
    </location>
</feature>
<keyword evidence="1" id="KW-0812">Transmembrane</keyword>
<evidence type="ECO:0000256" key="1">
    <source>
        <dbReference type="SAM" id="Phobius"/>
    </source>
</evidence>
<proteinExistence type="predicted"/>
<name>M0AVA3_9EURY</name>
<dbReference type="PATRIC" id="fig|1227492.4.peg.1070"/>
<dbReference type="OrthoDB" id="200088at2157"/>
<protein>
    <submittedName>
        <fullName evidence="2">Uncharacterized protein</fullName>
    </submittedName>
</protein>
<dbReference type="EMBL" id="AOIN01000038">
    <property type="protein sequence ID" value="ELZ02247.1"/>
    <property type="molecule type" value="Genomic_DNA"/>
</dbReference>
<keyword evidence="3" id="KW-1185">Reference proteome</keyword>
<dbReference type="AlphaFoldDB" id="M0AVA3"/>
<feature type="transmembrane region" description="Helical" evidence="1">
    <location>
        <begin position="34"/>
        <end position="54"/>
    </location>
</feature>
<gene>
    <name evidence="2" type="ORF">C482_05531</name>
</gene>
<dbReference type="Proteomes" id="UP000011693">
    <property type="component" value="Unassembled WGS sequence"/>
</dbReference>
<accession>M0AVA3</accession>
<evidence type="ECO:0000313" key="2">
    <source>
        <dbReference type="EMBL" id="ELZ02247.1"/>
    </source>
</evidence>